<evidence type="ECO:0000313" key="2">
    <source>
        <dbReference type="Proteomes" id="UP000245119"/>
    </source>
</evidence>
<dbReference type="STRING" id="400727.A0A2T7PMG1"/>
<dbReference type="EMBL" id="PZQS01000003">
    <property type="protein sequence ID" value="PVD34567.1"/>
    <property type="molecule type" value="Genomic_DNA"/>
</dbReference>
<gene>
    <name evidence="1" type="ORF">C0Q70_05843</name>
</gene>
<reference evidence="1 2" key="1">
    <citation type="submission" date="2018-04" db="EMBL/GenBank/DDBJ databases">
        <title>The genome of golden apple snail Pomacea canaliculata provides insight into stress tolerance and invasive adaptation.</title>
        <authorList>
            <person name="Liu C."/>
            <person name="Liu B."/>
            <person name="Ren Y."/>
            <person name="Zhang Y."/>
            <person name="Wang H."/>
            <person name="Li S."/>
            <person name="Jiang F."/>
            <person name="Yin L."/>
            <person name="Zhang G."/>
            <person name="Qian W."/>
            <person name="Fan W."/>
        </authorList>
    </citation>
    <scope>NUCLEOTIDE SEQUENCE [LARGE SCALE GENOMIC DNA]</scope>
    <source>
        <strain evidence="1">SZHN2017</strain>
        <tissue evidence="1">Muscle</tissue>
    </source>
</reference>
<dbReference type="Proteomes" id="UP000245119">
    <property type="component" value="Linkage Group LG3"/>
</dbReference>
<protein>
    <recommendedName>
        <fullName evidence="3">PB1 domain-containing protein</fullName>
    </recommendedName>
</protein>
<dbReference type="OrthoDB" id="6120233at2759"/>
<sequence>MAASLIVKAYLQRDDEGQSEIRRFPLRVELGQDRFKALQRRLVEVFPGLKMGRFTLHWKVRIALNTGRWIKDELQQALNMVNDGVLRIYISADSTAEEAAEVVGNAEGDGSSNDSFGPSVWQERGRGPCHWHMHHFRNGHCLMKGKHGWSAPKSADEEISKKQKQWKKIPPELRKYLRFLMKTLHREERKKHQEKKEMVPEGMSLEAVKFIQEFVTEWHSKLTSLPPHEVSIAMAKDECTGLPKGIENEYIPWLCQFLARWHRRHAGKCDMMAAWSSGDTSDTSEDEQQASADACYSMHWPLGKLQRKGKNQHFTDTHSFPPSFGHHGMHMPSFHGPQFGFPPPPPPPMVYPERVPTLPPMIYPNIAPPLHPPPSYWDQVLELDDGYHFHGGRGCWDQDQSQRSGEYKTDP</sequence>
<organism evidence="1 2">
    <name type="scientific">Pomacea canaliculata</name>
    <name type="common">Golden apple snail</name>
    <dbReference type="NCBI Taxonomy" id="400727"/>
    <lineage>
        <taxon>Eukaryota</taxon>
        <taxon>Metazoa</taxon>
        <taxon>Spiralia</taxon>
        <taxon>Lophotrochozoa</taxon>
        <taxon>Mollusca</taxon>
        <taxon>Gastropoda</taxon>
        <taxon>Caenogastropoda</taxon>
        <taxon>Architaenioglossa</taxon>
        <taxon>Ampullarioidea</taxon>
        <taxon>Ampullariidae</taxon>
        <taxon>Pomacea</taxon>
    </lineage>
</organism>
<dbReference type="Gene3D" id="3.10.20.90">
    <property type="entry name" value="Phosphatidylinositol 3-kinase Catalytic Subunit, Chain A, domain 1"/>
    <property type="match status" value="1"/>
</dbReference>
<keyword evidence="2" id="KW-1185">Reference proteome</keyword>
<accession>A0A2T7PMG1</accession>
<evidence type="ECO:0008006" key="3">
    <source>
        <dbReference type="Google" id="ProtNLM"/>
    </source>
</evidence>
<name>A0A2T7PMG1_POMCA</name>
<evidence type="ECO:0000313" key="1">
    <source>
        <dbReference type="EMBL" id="PVD34567.1"/>
    </source>
</evidence>
<comment type="caution">
    <text evidence="1">The sequence shown here is derived from an EMBL/GenBank/DDBJ whole genome shotgun (WGS) entry which is preliminary data.</text>
</comment>
<proteinExistence type="predicted"/>
<dbReference type="AlphaFoldDB" id="A0A2T7PMG1"/>